<reference evidence="2 3" key="1">
    <citation type="submission" date="2024-05" db="EMBL/GenBank/DDBJ databases">
        <title>Genome sequencing and assembly of Indian major carp, Cirrhinus mrigala (Hamilton, 1822).</title>
        <authorList>
            <person name="Mohindra V."/>
            <person name="Chowdhury L.M."/>
            <person name="Lal K."/>
            <person name="Jena J.K."/>
        </authorList>
    </citation>
    <scope>NUCLEOTIDE SEQUENCE [LARGE SCALE GENOMIC DNA]</scope>
    <source>
        <strain evidence="2">CM1030</strain>
        <tissue evidence="2">Blood</tissue>
    </source>
</reference>
<sequence>DGLQERSQVLSNLEEKSQALVQFVSSGESARIKARLTQIGRYWEELKESVEHLNGQLEESSSHQTKFNANLQQ</sequence>
<feature type="non-terminal residue" evidence="2">
    <location>
        <position position="73"/>
    </location>
</feature>
<feature type="compositionally biased region" description="Polar residues" evidence="1">
    <location>
        <begin position="57"/>
        <end position="73"/>
    </location>
</feature>
<dbReference type="Proteomes" id="UP001529510">
    <property type="component" value="Unassembled WGS sequence"/>
</dbReference>
<accession>A0ABD0P9K7</accession>
<protein>
    <submittedName>
        <fullName evidence="2">Uncharacterized protein</fullName>
    </submittedName>
</protein>
<evidence type="ECO:0000256" key="1">
    <source>
        <dbReference type="SAM" id="MobiDB-lite"/>
    </source>
</evidence>
<dbReference type="SUPFAM" id="SSF46966">
    <property type="entry name" value="Spectrin repeat"/>
    <property type="match status" value="1"/>
</dbReference>
<evidence type="ECO:0000313" key="2">
    <source>
        <dbReference type="EMBL" id="KAL0169681.1"/>
    </source>
</evidence>
<comment type="caution">
    <text evidence="2">The sequence shown here is derived from an EMBL/GenBank/DDBJ whole genome shotgun (WGS) entry which is preliminary data.</text>
</comment>
<dbReference type="EMBL" id="JAMKFB020000017">
    <property type="protein sequence ID" value="KAL0169681.1"/>
    <property type="molecule type" value="Genomic_DNA"/>
</dbReference>
<gene>
    <name evidence="2" type="ORF">M9458_034277</name>
</gene>
<name>A0ABD0P9K7_CIRMR</name>
<feature type="non-terminal residue" evidence="2">
    <location>
        <position position="1"/>
    </location>
</feature>
<evidence type="ECO:0000313" key="3">
    <source>
        <dbReference type="Proteomes" id="UP001529510"/>
    </source>
</evidence>
<dbReference type="AlphaFoldDB" id="A0ABD0P9K7"/>
<dbReference type="Gene3D" id="1.20.58.60">
    <property type="match status" value="1"/>
</dbReference>
<organism evidence="2 3">
    <name type="scientific">Cirrhinus mrigala</name>
    <name type="common">Mrigala</name>
    <dbReference type="NCBI Taxonomy" id="683832"/>
    <lineage>
        <taxon>Eukaryota</taxon>
        <taxon>Metazoa</taxon>
        <taxon>Chordata</taxon>
        <taxon>Craniata</taxon>
        <taxon>Vertebrata</taxon>
        <taxon>Euteleostomi</taxon>
        <taxon>Actinopterygii</taxon>
        <taxon>Neopterygii</taxon>
        <taxon>Teleostei</taxon>
        <taxon>Ostariophysi</taxon>
        <taxon>Cypriniformes</taxon>
        <taxon>Cyprinidae</taxon>
        <taxon>Labeoninae</taxon>
        <taxon>Labeonini</taxon>
        <taxon>Cirrhinus</taxon>
    </lineage>
</organism>
<feature type="region of interest" description="Disordered" evidence="1">
    <location>
        <begin position="54"/>
        <end position="73"/>
    </location>
</feature>
<proteinExistence type="predicted"/>
<keyword evidence="3" id="KW-1185">Reference proteome</keyword>